<sequence length="208" mass="21322">MLAAFLRPSQSLLNFGPRVKSRFASTLPSVIPGVSSLGGIILSTHSGGTLHLPPADPPVGPSSTGVSTYKKSYLCPSTNILRTSAHVGIDFSSPENPSKGTVGSGPTDIPIPLARELSRGSALRLLATLTSQVPISSIKQIISLRGSIREGHDFTSHGNVINAASEVFIEVLGPEKGVGVRSCSGAGGASGAAVSCEVEVMVEPPVEE</sequence>
<name>A0A9W7BN31_9STRA</name>
<organism evidence="1 2">
    <name type="scientific">Triparma verrucosa</name>
    <dbReference type="NCBI Taxonomy" id="1606542"/>
    <lineage>
        <taxon>Eukaryota</taxon>
        <taxon>Sar</taxon>
        <taxon>Stramenopiles</taxon>
        <taxon>Ochrophyta</taxon>
        <taxon>Bolidophyceae</taxon>
        <taxon>Parmales</taxon>
        <taxon>Triparmaceae</taxon>
        <taxon>Triparma</taxon>
    </lineage>
</organism>
<accession>A0A9W7BN31</accession>
<dbReference type="SUPFAM" id="SSF55298">
    <property type="entry name" value="YjgF-like"/>
    <property type="match status" value="1"/>
</dbReference>
<dbReference type="Gene3D" id="3.30.1330.40">
    <property type="entry name" value="RutC-like"/>
    <property type="match status" value="1"/>
</dbReference>
<keyword evidence="2" id="KW-1185">Reference proteome</keyword>
<dbReference type="AlphaFoldDB" id="A0A9W7BN31"/>
<dbReference type="PANTHER" id="PTHR43760">
    <property type="entry name" value="ENDORIBONUCLEASE-RELATED"/>
    <property type="match status" value="1"/>
</dbReference>
<dbReference type="PANTHER" id="PTHR43760:SF1">
    <property type="entry name" value="ENDORIBONUCLEASE L-PSP_CHORISMATE MUTASE-LIKE DOMAIN-CONTAINING PROTEIN"/>
    <property type="match status" value="1"/>
</dbReference>
<evidence type="ECO:0000313" key="2">
    <source>
        <dbReference type="Proteomes" id="UP001165160"/>
    </source>
</evidence>
<evidence type="ECO:0000313" key="1">
    <source>
        <dbReference type="EMBL" id="GMH90189.1"/>
    </source>
</evidence>
<proteinExistence type="predicted"/>
<dbReference type="InterPro" id="IPR035959">
    <property type="entry name" value="RutC-like_sf"/>
</dbReference>
<dbReference type="InterPro" id="IPR013813">
    <property type="entry name" value="Endoribo_LPSP/chorism_mut-like"/>
</dbReference>
<dbReference type="EMBL" id="BRXX01000103">
    <property type="protein sequence ID" value="GMH90189.1"/>
    <property type="molecule type" value="Genomic_DNA"/>
</dbReference>
<comment type="caution">
    <text evidence="1">The sequence shown here is derived from an EMBL/GenBank/DDBJ whole genome shotgun (WGS) entry which is preliminary data.</text>
</comment>
<gene>
    <name evidence="1" type="ORF">TrVE_jg8115</name>
</gene>
<reference evidence="2" key="1">
    <citation type="journal article" date="2023" name="Commun. Biol.">
        <title>Genome analysis of Parmales, the sister group of diatoms, reveals the evolutionary specialization of diatoms from phago-mixotrophs to photoautotrophs.</title>
        <authorList>
            <person name="Ban H."/>
            <person name="Sato S."/>
            <person name="Yoshikawa S."/>
            <person name="Yamada K."/>
            <person name="Nakamura Y."/>
            <person name="Ichinomiya M."/>
            <person name="Sato N."/>
            <person name="Blanc-Mathieu R."/>
            <person name="Endo H."/>
            <person name="Kuwata A."/>
            <person name="Ogata H."/>
        </authorList>
    </citation>
    <scope>NUCLEOTIDE SEQUENCE [LARGE SCALE GENOMIC DNA]</scope>
    <source>
        <strain evidence="2">NIES 3699</strain>
    </source>
</reference>
<protein>
    <submittedName>
        <fullName evidence="1">Uncharacterized protein</fullName>
    </submittedName>
</protein>
<dbReference type="Proteomes" id="UP001165160">
    <property type="component" value="Unassembled WGS sequence"/>
</dbReference>